<dbReference type="Proteomes" id="UP000004956">
    <property type="component" value="Unassembled WGS sequence"/>
</dbReference>
<evidence type="ECO:0000256" key="5">
    <source>
        <dbReference type="ARBA" id="ARBA00023136"/>
    </source>
</evidence>
<feature type="transmembrane region" description="Helical" evidence="6">
    <location>
        <begin position="152"/>
        <end position="172"/>
    </location>
</feature>
<dbReference type="HOGENOM" id="CLU_007946_1_0_4"/>
<sequence>MSASKQKLTFLELTMATILNMVGSSIILMPTKLAEVGTMSIFAWIVTIIGSASVAYVFARCGTLSRNAQAGLGGYSQYAFGRSGSFLANYTYGISLLIANLSIAVSVVGYGAMIFDAQLSALEIGLYSMGLIWICTVINFPGVRATGHISHFFAWALILPILFLCTAGWFWFETERFVAAWNPHGMSYFDGISAALSMTLWGFLGLESACANADRVENPEKTVPKAVLCATAGVAVIYIFSNNVAAGIVDNAALASSTAPFGLVFATMFTPFIGKCIMAVMALAEAGALMSWQFTLAEVFRGSALEGYFPKIFGKVSKKHVPIIGMIIIAVAQSLLSILTMNPKLEEQFFILVDLAVVTNLVPFLFALAAINVMIDHESLRISDRELRITNILAGIGSLYCLYALYASGATAMLWGGLVTFAGIWFYGYTHRRGAAAAVQTTN</sequence>
<dbReference type="PANTHER" id="PTHR42770:SF6">
    <property type="entry name" value="PUTRESCINE TRANSPORTER POTE"/>
    <property type="match status" value="1"/>
</dbReference>
<reference evidence="7 8" key="1">
    <citation type="submission" date="2011-11" db="EMBL/GenBank/DDBJ databases">
        <authorList>
            <person name="Weinstock G."/>
            <person name="Sodergren E."/>
            <person name="Clifton S."/>
            <person name="Fulton L."/>
            <person name="Fulton B."/>
            <person name="Courtney L."/>
            <person name="Fronick C."/>
            <person name="Harrison M."/>
            <person name="Strong C."/>
            <person name="Farmer C."/>
            <person name="Delahaunty K."/>
            <person name="Markovic C."/>
            <person name="Hall O."/>
            <person name="Minx P."/>
            <person name="Tomlinson C."/>
            <person name="Mitreva M."/>
            <person name="Hou S."/>
            <person name="Chen J."/>
            <person name="Wollam A."/>
            <person name="Pepin K.H."/>
            <person name="Johnson M."/>
            <person name="Bhonagiri V."/>
            <person name="Zhang X."/>
            <person name="Suruliraj S."/>
            <person name="Warren W."/>
            <person name="Chinwalla A."/>
            <person name="Mardis E.R."/>
            <person name="Wilson R.K."/>
        </authorList>
    </citation>
    <scope>NUCLEOTIDE SEQUENCE [LARGE SCALE GENOMIC DNA]</scope>
    <source>
        <strain evidence="7 8">YIT 11816</strain>
    </source>
</reference>
<keyword evidence="4 6" id="KW-1133">Transmembrane helix</keyword>
<feature type="transmembrane region" description="Helical" evidence="6">
    <location>
        <begin position="223"/>
        <end position="241"/>
    </location>
</feature>
<comment type="similarity">
    <text evidence="6">Belongs to the amino acid-polyamine-organocation (APC) superfamily. Basic amino acid/polyamine antiporter (APA) (TC 2.A.3.2) family.</text>
</comment>
<dbReference type="Pfam" id="PF13520">
    <property type="entry name" value="AA_permease_2"/>
    <property type="match status" value="1"/>
</dbReference>
<dbReference type="PANTHER" id="PTHR42770">
    <property type="entry name" value="AMINO ACID TRANSPORTER-RELATED"/>
    <property type="match status" value="1"/>
</dbReference>
<feature type="transmembrane region" description="Helical" evidence="6">
    <location>
        <begin position="351"/>
        <end position="375"/>
    </location>
</feature>
<feature type="transmembrane region" description="Helical" evidence="6">
    <location>
        <begin position="90"/>
        <end position="115"/>
    </location>
</feature>
<dbReference type="STRING" id="762967.HMPREF9440_00264"/>
<dbReference type="InterPro" id="IPR002293">
    <property type="entry name" value="AA/rel_permease1"/>
</dbReference>
<evidence type="ECO:0000256" key="6">
    <source>
        <dbReference type="HAMAP-Rule" id="MF_02073"/>
    </source>
</evidence>
<dbReference type="GO" id="GO:0015496">
    <property type="term" value="F:putrescine:ornithine antiporter activity"/>
    <property type="evidence" value="ECO:0007669"/>
    <property type="project" value="InterPro"/>
</dbReference>
<feature type="transmembrane region" description="Helical" evidence="6">
    <location>
        <begin position="9"/>
        <end position="29"/>
    </location>
</feature>
<dbReference type="AlphaFoldDB" id="H3KC14"/>
<feature type="transmembrane region" description="Helical" evidence="6">
    <location>
        <begin position="412"/>
        <end position="430"/>
    </location>
</feature>
<evidence type="ECO:0000256" key="1">
    <source>
        <dbReference type="ARBA" id="ARBA00004651"/>
    </source>
</evidence>
<feature type="transmembrane region" description="Helical" evidence="6">
    <location>
        <begin position="41"/>
        <end position="59"/>
    </location>
</feature>
<name>H3KC14_9BURK</name>
<dbReference type="Gene3D" id="1.20.1740.10">
    <property type="entry name" value="Amino acid/polyamine transporter I"/>
    <property type="match status" value="1"/>
</dbReference>
<keyword evidence="6" id="KW-0997">Cell inner membrane</keyword>
<dbReference type="InterPro" id="IPR050367">
    <property type="entry name" value="APC_superfamily"/>
</dbReference>
<feature type="transmembrane region" description="Helical" evidence="6">
    <location>
        <begin position="121"/>
        <end position="140"/>
    </location>
</feature>
<keyword evidence="3 6" id="KW-0812">Transmembrane</keyword>
<protein>
    <recommendedName>
        <fullName evidence="6">Putrescine transporter</fullName>
    </recommendedName>
</protein>
<comment type="caution">
    <text evidence="7">The sequence shown here is derived from an EMBL/GenBank/DDBJ whole genome shotgun (WGS) entry which is preliminary data.</text>
</comment>
<dbReference type="GO" id="GO:0005886">
    <property type="term" value="C:plasma membrane"/>
    <property type="evidence" value="ECO:0007669"/>
    <property type="project" value="UniProtKB-SubCell"/>
</dbReference>
<proteinExistence type="inferred from homology"/>
<dbReference type="EMBL" id="AFBQ01000034">
    <property type="protein sequence ID" value="EHY32338.1"/>
    <property type="molecule type" value="Genomic_DNA"/>
</dbReference>
<evidence type="ECO:0000256" key="2">
    <source>
        <dbReference type="ARBA" id="ARBA00022475"/>
    </source>
</evidence>
<accession>H3KC14</accession>
<keyword evidence="8" id="KW-1185">Reference proteome</keyword>
<evidence type="ECO:0000256" key="4">
    <source>
        <dbReference type="ARBA" id="ARBA00022989"/>
    </source>
</evidence>
<feature type="transmembrane region" description="Helical" evidence="6">
    <location>
        <begin position="261"/>
        <end position="284"/>
    </location>
</feature>
<dbReference type="PATRIC" id="fig|762967.3.peg.221"/>
<evidence type="ECO:0000256" key="3">
    <source>
        <dbReference type="ARBA" id="ARBA00022692"/>
    </source>
</evidence>
<dbReference type="HAMAP" id="MF_02073">
    <property type="entry name" value="Putrescine_transp"/>
    <property type="match status" value="1"/>
</dbReference>
<dbReference type="RefSeq" id="WP_008540682.1">
    <property type="nucleotide sequence ID" value="NZ_JH604866.1"/>
</dbReference>
<feature type="transmembrane region" description="Helical" evidence="6">
    <location>
        <begin position="192"/>
        <end position="211"/>
    </location>
</feature>
<dbReference type="PIRSF" id="PIRSF006060">
    <property type="entry name" value="AA_transporter"/>
    <property type="match status" value="1"/>
</dbReference>
<keyword evidence="5 6" id="KW-0472">Membrane</keyword>
<keyword evidence="6" id="KW-0813">Transport</keyword>
<organism evidence="7 8">
    <name type="scientific">Sutterella parvirubra YIT 11816</name>
    <dbReference type="NCBI Taxonomy" id="762967"/>
    <lineage>
        <taxon>Bacteria</taxon>
        <taxon>Pseudomonadati</taxon>
        <taxon>Pseudomonadota</taxon>
        <taxon>Betaproteobacteria</taxon>
        <taxon>Burkholderiales</taxon>
        <taxon>Sutterellaceae</taxon>
        <taxon>Sutterella</taxon>
    </lineage>
</organism>
<comment type="subcellular location">
    <subcellularLocation>
        <location evidence="6">Cell inner membrane</location>
        <topology evidence="6">Multi-pass membrane protein</topology>
    </subcellularLocation>
    <subcellularLocation>
        <location evidence="1">Cell membrane</location>
        <topology evidence="1">Multi-pass membrane protein</topology>
    </subcellularLocation>
</comment>
<gene>
    <name evidence="7" type="ORF">HMPREF9440_00264</name>
</gene>
<dbReference type="OrthoDB" id="3185104at2"/>
<evidence type="ECO:0000313" key="8">
    <source>
        <dbReference type="Proteomes" id="UP000004956"/>
    </source>
</evidence>
<dbReference type="NCBIfam" id="NF007938">
    <property type="entry name" value="PRK10655.1"/>
    <property type="match status" value="1"/>
</dbReference>
<feature type="transmembrane region" description="Helical" evidence="6">
    <location>
        <begin position="321"/>
        <end position="339"/>
    </location>
</feature>
<dbReference type="InterPro" id="IPR027566">
    <property type="entry name" value="Symport/antiport_PotE"/>
</dbReference>
<feature type="transmembrane region" description="Helical" evidence="6">
    <location>
        <begin position="387"/>
        <end position="406"/>
    </location>
</feature>
<keyword evidence="2 6" id="KW-1003">Cell membrane</keyword>
<evidence type="ECO:0000313" key="7">
    <source>
        <dbReference type="EMBL" id="EHY32338.1"/>
    </source>
</evidence>